<proteinExistence type="predicted"/>
<dbReference type="CDD" id="cd00093">
    <property type="entry name" value="HTH_XRE"/>
    <property type="match status" value="1"/>
</dbReference>
<gene>
    <name evidence="2" type="ORF">SAMN02787118_10743</name>
</gene>
<dbReference type="InterPro" id="IPR021224">
    <property type="entry name" value="DUF2690"/>
</dbReference>
<feature type="compositionally biased region" description="Basic and acidic residues" evidence="1">
    <location>
        <begin position="16"/>
        <end position="37"/>
    </location>
</feature>
<feature type="region of interest" description="Disordered" evidence="1">
    <location>
        <begin position="258"/>
        <end position="279"/>
    </location>
</feature>
<evidence type="ECO:0000256" key="1">
    <source>
        <dbReference type="SAM" id="MobiDB-lite"/>
    </source>
</evidence>
<dbReference type="Pfam" id="PF10901">
    <property type="entry name" value="DUF2690"/>
    <property type="match status" value="1"/>
</dbReference>
<evidence type="ECO:0000313" key="3">
    <source>
        <dbReference type="Proteomes" id="UP000181942"/>
    </source>
</evidence>
<dbReference type="SUPFAM" id="SSF47413">
    <property type="entry name" value="lambda repressor-like DNA-binding domains"/>
    <property type="match status" value="1"/>
</dbReference>
<feature type="region of interest" description="Disordered" evidence="1">
    <location>
        <begin position="1"/>
        <end position="37"/>
    </location>
</feature>
<sequence length="307" mass="32269">MRVKRQPLPDSSDETELSKAVRTKTENTDMEHISTERIDTERIGTEDAGTEDIDEEQLLMERLRCLKQRTGLSLAALASVTPFSKSTWHRYLSGDQFPPRSAVESLSRLADTDPGPLLSLWDAASRAQSRAATPPLGAPVPQAAVPDAPVRGRRVRGSNRAVIALAAMAATVVVTAGAADVLDPDQPVAPVGAPCRGHGCQGQFPTSEACARDARTESTVTRAGQVVLLRFSPSCATVWSEVRTTTGGAREISIRSDQDELSAAYPGDPSDGYSSPMLAASSPRGAEACAKVGGMSACTGPLGGARS</sequence>
<reference evidence="2 3" key="1">
    <citation type="submission" date="2016-10" db="EMBL/GenBank/DDBJ databases">
        <authorList>
            <person name="de Groot N.N."/>
        </authorList>
    </citation>
    <scope>NUCLEOTIDE SEQUENCE [LARGE SCALE GENOMIC DNA]</scope>
    <source>
        <strain evidence="2 3">OK461</strain>
    </source>
</reference>
<dbReference type="Proteomes" id="UP000181942">
    <property type="component" value="Unassembled WGS sequence"/>
</dbReference>
<dbReference type="InterPro" id="IPR010982">
    <property type="entry name" value="Lambda_DNA-bd_dom_sf"/>
</dbReference>
<dbReference type="GO" id="GO:0003677">
    <property type="term" value="F:DNA binding"/>
    <property type="evidence" value="ECO:0007669"/>
    <property type="project" value="InterPro"/>
</dbReference>
<name>A0A1I2IVW9_9ACTN</name>
<dbReference type="AlphaFoldDB" id="A0A1I2IVW9"/>
<dbReference type="Pfam" id="PF13560">
    <property type="entry name" value="HTH_31"/>
    <property type="match status" value="1"/>
</dbReference>
<protein>
    <submittedName>
        <fullName evidence="2">Helix-turn-helix domain-containing protein</fullName>
    </submittedName>
</protein>
<dbReference type="EMBL" id="FONR01000007">
    <property type="protein sequence ID" value="SFF46642.1"/>
    <property type="molecule type" value="Genomic_DNA"/>
</dbReference>
<accession>A0A1I2IVW9</accession>
<dbReference type="InterPro" id="IPR001387">
    <property type="entry name" value="Cro/C1-type_HTH"/>
</dbReference>
<evidence type="ECO:0000313" key="2">
    <source>
        <dbReference type="EMBL" id="SFF46642.1"/>
    </source>
</evidence>
<organism evidence="2 3">
    <name type="scientific">Streptomyces mirabilis</name>
    <dbReference type="NCBI Taxonomy" id="68239"/>
    <lineage>
        <taxon>Bacteria</taxon>
        <taxon>Bacillati</taxon>
        <taxon>Actinomycetota</taxon>
        <taxon>Actinomycetes</taxon>
        <taxon>Kitasatosporales</taxon>
        <taxon>Streptomycetaceae</taxon>
        <taxon>Streptomyces</taxon>
    </lineage>
</organism>